<comment type="caution">
    <text evidence="1">The sequence shown here is derived from an EMBL/GenBank/DDBJ whole genome shotgun (WGS) entry which is preliminary data.</text>
</comment>
<dbReference type="AlphaFoldDB" id="A0A4U5M5M6"/>
<accession>A0A4U5M5M6</accession>
<name>A0A4U5M5M6_STECR</name>
<keyword evidence="2" id="KW-1185">Reference proteome</keyword>
<gene>
    <name evidence="1" type="ORF">L596_027423</name>
</gene>
<dbReference type="Proteomes" id="UP000298663">
    <property type="component" value="Unassembled WGS sequence"/>
</dbReference>
<reference evidence="1 2" key="1">
    <citation type="journal article" date="2015" name="Genome Biol.">
        <title>Comparative genomics of Steinernema reveals deeply conserved gene regulatory networks.</title>
        <authorList>
            <person name="Dillman A.R."/>
            <person name="Macchietto M."/>
            <person name="Porter C.F."/>
            <person name="Rogers A."/>
            <person name="Williams B."/>
            <person name="Antoshechkin I."/>
            <person name="Lee M.M."/>
            <person name="Goodwin Z."/>
            <person name="Lu X."/>
            <person name="Lewis E.E."/>
            <person name="Goodrich-Blair H."/>
            <person name="Stock S.P."/>
            <person name="Adams B.J."/>
            <person name="Sternberg P.W."/>
            <person name="Mortazavi A."/>
        </authorList>
    </citation>
    <scope>NUCLEOTIDE SEQUENCE [LARGE SCALE GENOMIC DNA]</scope>
    <source>
        <strain evidence="1 2">ALL</strain>
    </source>
</reference>
<organism evidence="1 2">
    <name type="scientific">Steinernema carpocapsae</name>
    <name type="common">Entomopathogenic nematode</name>
    <dbReference type="NCBI Taxonomy" id="34508"/>
    <lineage>
        <taxon>Eukaryota</taxon>
        <taxon>Metazoa</taxon>
        <taxon>Ecdysozoa</taxon>
        <taxon>Nematoda</taxon>
        <taxon>Chromadorea</taxon>
        <taxon>Rhabditida</taxon>
        <taxon>Tylenchina</taxon>
        <taxon>Panagrolaimomorpha</taxon>
        <taxon>Strongyloidoidea</taxon>
        <taxon>Steinernematidae</taxon>
        <taxon>Steinernema</taxon>
    </lineage>
</organism>
<proteinExistence type="predicted"/>
<reference evidence="1 2" key="2">
    <citation type="journal article" date="2019" name="G3 (Bethesda)">
        <title>Hybrid Assembly of the Genome of the Entomopathogenic Nematode Steinernema carpocapsae Identifies the X-Chromosome.</title>
        <authorList>
            <person name="Serra L."/>
            <person name="Macchietto M."/>
            <person name="Macias-Munoz A."/>
            <person name="McGill C.J."/>
            <person name="Rodriguez I.M."/>
            <person name="Rodriguez B."/>
            <person name="Murad R."/>
            <person name="Mortazavi A."/>
        </authorList>
    </citation>
    <scope>NUCLEOTIDE SEQUENCE [LARGE SCALE GENOMIC DNA]</scope>
    <source>
        <strain evidence="1 2">ALL</strain>
    </source>
</reference>
<evidence type="ECO:0000313" key="2">
    <source>
        <dbReference type="Proteomes" id="UP000298663"/>
    </source>
</evidence>
<dbReference type="EMBL" id="AZBU02000010">
    <property type="protein sequence ID" value="TKR63613.1"/>
    <property type="molecule type" value="Genomic_DNA"/>
</dbReference>
<sequence>MVIKAKAKSSERILESEQRRIRASVVDGFSRIVWSKSGGWSGRRVADRRAREECPASGSLCLLRTFNEKKELDQTALERSHLKLTRRERPVGRSRRVSLTTLYLNGDQFKDAVWTVLFVFARSLPLFLQTMRSASVCETIVWDFQWFRQRL</sequence>
<protein>
    <submittedName>
        <fullName evidence="1">Uncharacterized protein</fullName>
    </submittedName>
</protein>
<evidence type="ECO:0000313" key="1">
    <source>
        <dbReference type="EMBL" id="TKR63613.1"/>
    </source>
</evidence>